<accession>A0AAV2Q1D4</accession>
<dbReference type="EMBL" id="CAXKWB010002524">
    <property type="protein sequence ID" value="CAL4067105.1"/>
    <property type="molecule type" value="Genomic_DNA"/>
</dbReference>
<proteinExistence type="predicted"/>
<keyword evidence="1" id="KW-0732">Signal</keyword>
<comment type="caution">
    <text evidence="2">The sequence shown here is derived from an EMBL/GenBank/DDBJ whole genome shotgun (WGS) entry which is preliminary data.</text>
</comment>
<evidence type="ECO:0000313" key="2">
    <source>
        <dbReference type="EMBL" id="CAL4067105.1"/>
    </source>
</evidence>
<gene>
    <name evidence="2" type="ORF">MNOR_LOCUS6191</name>
</gene>
<dbReference type="AlphaFoldDB" id="A0AAV2Q1D4"/>
<dbReference type="Proteomes" id="UP001497623">
    <property type="component" value="Unassembled WGS sequence"/>
</dbReference>
<evidence type="ECO:0000256" key="1">
    <source>
        <dbReference type="SAM" id="SignalP"/>
    </source>
</evidence>
<reference evidence="2 3" key="1">
    <citation type="submission" date="2024-05" db="EMBL/GenBank/DDBJ databases">
        <authorList>
            <person name="Wallberg A."/>
        </authorList>
    </citation>
    <scope>NUCLEOTIDE SEQUENCE [LARGE SCALE GENOMIC DNA]</scope>
</reference>
<sequence length="107" mass="11179">MAQVVITLLVLVATVGVVTEALPSYNMPIPPLPTPSCQRWCPRPGQIGQYDCCEDGLSCPATGNSGCAPADGGTCKSSCSLGEFEVPTGACRHCKCCLLPFPLPSHR</sequence>
<organism evidence="2 3">
    <name type="scientific">Meganyctiphanes norvegica</name>
    <name type="common">Northern krill</name>
    <name type="synonym">Thysanopoda norvegica</name>
    <dbReference type="NCBI Taxonomy" id="48144"/>
    <lineage>
        <taxon>Eukaryota</taxon>
        <taxon>Metazoa</taxon>
        <taxon>Ecdysozoa</taxon>
        <taxon>Arthropoda</taxon>
        <taxon>Crustacea</taxon>
        <taxon>Multicrustacea</taxon>
        <taxon>Malacostraca</taxon>
        <taxon>Eumalacostraca</taxon>
        <taxon>Eucarida</taxon>
        <taxon>Euphausiacea</taxon>
        <taxon>Euphausiidae</taxon>
        <taxon>Meganyctiphanes</taxon>
    </lineage>
</organism>
<protein>
    <submittedName>
        <fullName evidence="2">Uncharacterized protein</fullName>
    </submittedName>
</protein>
<feature type="signal peptide" evidence="1">
    <location>
        <begin position="1"/>
        <end position="21"/>
    </location>
</feature>
<name>A0AAV2Q1D4_MEGNR</name>
<feature type="chain" id="PRO_5044022098" evidence="1">
    <location>
        <begin position="22"/>
        <end position="107"/>
    </location>
</feature>
<keyword evidence="3" id="KW-1185">Reference proteome</keyword>
<evidence type="ECO:0000313" key="3">
    <source>
        <dbReference type="Proteomes" id="UP001497623"/>
    </source>
</evidence>